<organism evidence="1 2">
    <name type="scientific">Lepidothrix coronata</name>
    <name type="common">blue-crowned manakin</name>
    <dbReference type="NCBI Taxonomy" id="321398"/>
    <lineage>
        <taxon>Eukaryota</taxon>
        <taxon>Metazoa</taxon>
        <taxon>Chordata</taxon>
        <taxon>Craniata</taxon>
        <taxon>Vertebrata</taxon>
        <taxon>Euteleostomi</taxon>
        <taxon>Archelosauria</taxon>
        <taxon>Archosauria</taxon>
        <taxon>Dinosauria</taxon>
        <taxon>Saurischia</taxon>
        <taxon>Theropoda</taxon>
        <taxon>Coelurosauria</taxon>
        <taxon>Aves</taxon>
        <taxon>Neognathae</taxon>
        <taxon>Neoaves</taxon>
        <taxon>Telluraves</taxon>
        <taxon>Australaves</taxon>
        <taxon>Passeriformes</taxon>
        <taxon>Pipridae</taxon>
        <taxon>Lepidothrix</taxon>
    </lineage>
</organism>
<accession>A0A6J0J808</accession>
<protein>
    <submittedName>
        <fullName evidence="2">Uncharacterized protein LOC108509456</fullName>
    </submittedName>
</protein>
<reference evidence="2" key="1">
    <citation type="submission" date="2025-08" db="UniProtKB">
        <authorList>
            <consortium name="RefSeq"/>
        </authorList>
    </citation>
    <scope>IDENTIFICATION</scope>
</reference>
<name>A0A6J0J808_9PASS</name>
<dbReference type="OrthoDB" id="10045204at2759"/>
<gene>
    <name evidence="2" type="primary">LOC108509456</name>
</gene>
<sequence>MPIGAPASALPTPEPLPGWCWTGFPGAGLALPGLPASCALGAIPRDLVLGLLQLGLAIQGEPVETWLQRFLIPNFVAGLWSWDVVLDPLWDSFPQWVGAPALTSRFLHGSSEWTVQRKLREFFSVPRCLVSVFSLFLVELIRFLGEAVVQALVVGVLTAIGDHVLKPLLAAAFHSLLQPLLLFLLKVLGGIRDLADPVLDVVARVCSQLAVLLRAVRLVEIRLHPDTRTGPTAG</sequence>
<evidence type="ECO:0000313" key="2">
    <source>
        <dbReference type="RefSeq" id="XP_017694386.1"/>
    </source>
</evidence>
<proteinExistence type="predicted"/>
<dbReference type="AlphaFoldDB" id="A0A6J0J808"/>
<keyword evidence="1" id="KW-1185">Reference proteome</keyword>
<dbReference type="GeneID" id="108509456"/>
<dbReference type="Proteomes" id="UP000504624">
    <property type="component" value="Unplaced"/>
</dbReference>
<evidence type="ECO:0000313" key="1">
    <source>
        <dbReference type="Proteomes" id="UP000504624"/>
    </source>
</evidence>
<dbReference type="RefSeq" id="XP_017694386.1">
    <property type="nucleotide sequence ID" value="XM_017838897.1"/>
</dbReference>